<sequence>MAHIKSCLRANRTSISVASKGQYKYHKRHGLREKFERMSK</sequence>
<evidence type="ECO:0000313" key="1">
    <source>
        <dbReference type="EMBL" id="JAE33395.1"/>
    </source>
</evidence>
<protein>
    <submittedName>
        <fullName evidence="1">Uncharacterized protein</fullName>
    </submittedName>
</protein>
<proteinExistence type="predicted"/>
<reference evidence="1" key="1">
    <citation type="submission" date="2014-09" db="EMBL/GenBank/DDBJ databases">
        <authorList>
            <person name="Magalhaes I.L.F."/>
            <person name="Oliveira U."/>
            <person name="Santos F.R."/>
            <person name="Vidigal T.H.D.A."/>
            <person name="Brescovit A.D."/>
            <person name="Santos A.J."/>
        </authorList>
    </citation>
    <scope>NUCLEOTIDE SEQUENCE</scope>
    <source>
        <tissue evidence="1">Shoot tissue taken approximately 20 cm above the soil surface</tissue>
    </source>
</reference>
<reference evidence="1" key="2">
    <citation type="journal article" date="2015" name="Data Brief">
        <title>Shoot transcriptome of the giant reed, Arundo donax.</title>
        <authorList>
            <person name="Barrero R.A."/>
            <person name="Guerrero F.D."/>
            <person name="Moolhuijzen P."/>
            <person name="Goolsby J.A."/>
            <person name="Tidwell J."/>
            <person name="Bellgard S.E."/>
            <person name="Bellgard M.I."/>
        </authorList>
    </citation>
    <scope>NUCLEOTIDE SEQUENCE</scope>
    <source>
        <tissue evidence="1">Shoot tissue taken approximately 20 cm above the soil surface</tissue>
    </source>
</reference>
<dbReference type="EMBL" id="GBRH01164501">
    <property type="protein sequence ID" value="JAE33395.1"/>
    <property type="molecule type" value="Transcribed_RNA"/>
</dbReference>
<dbReference type="AlphaFoldDB" id="A0A0A9H863"/>
<organism evidence="1">
    <name type="scientific">Arundo donax</name>
    <name type="common">Giant reed</name>
    <name type="synonym">Donax arundinaceus</name>
    <dbReference type="NCBI Taxonomy" id="35708"/>
    <lineage>
        <taxon>Eukaryota</taxon>
        <taxon>Viridiplantae</taxon>
        <taxon>Streptophyta</taxon>
        <taxon>Embryophyta</taxon>
        <taxon>Tracheophyta</taxon>
        <taxon>Spermatophyta</taxon>
        <taxon>Magnoliopsida</taxon>
        <taxon>Liliopsida</taxon>
        <taxon>Poales</taxon>
        <taxon>Poaceae</taxon>
        <taxon>PACMAD clade</taxon>
        <taxon>Arundinoideae</taxon>
        <taxon>Arundineae</taxon>
        <taxon>Arundo</taxon>
    </lineage>
</organism>
<name>A0A0A9H863_ARUDO</name>
<accession>A0A0A9H863</accession>